<dbReference type="InterPro" id="IPR013320">
    <property type="entry name" value="ConA-like_dom_sf"/>
</dbReference>
<dbReference type="Pfam" id="PF13385">
    <property type="entry name" value="Laminin_G_3"/>
    <property type="match status" value="1"/>
</dbReference>
<feature type="domain" description="Alginate lyase" evidence="4">
    <location>
        <begin position="401"/>
        <end position="652"/>
    </location>
</feature>
<feature type="signal peptide" evidence="3">
    <location>
        <begin position="1"/>
        <end position="23"/>
    </location>
</feature>
<dbReference type="InterPro" id="IPR008929">
    <property type="entry name" value="Chondroitin_lyas"/>
</dbReference>
<proteinExistence type="predicted"/>
<keyword evidence="6" id="KW-1185">Reference proteome</keyword>
<organism evidence="5 6">
    <name type="scientific">Hallella seregens ATCC 51272</name>
    <dbReference type="NCBI Taxonomy" id="1336250"/>
    <lineage>
        <taxon>Bacteria</taxon>
        <taxon>Pseudomonadati</taxon>
        <taxon>Bacteroidota</taxon>
        <taxon>Bacteroidia</taxon>
        <taxon>Bacteroidales</taxon>
        <taxon>Prevotellaceae</taxon>
        <taxon>Hallella</taxon>
    </lineage>
</organism>
<gene>
    <name evidence="5" type="ORF">ACFFK8_08105</name>
</gene>
<keyword evidence="1 3" id="KW-0732">Signal</keyword>
<evidence type="ECO:0000313" key="6">
    <source>
        <dbReference type="Proteomes" id="UP001589688"/>
    </source>
</evidence>
<evidence type="ECO:0000256" key="3">
    <source>
        <dbReference type="SAM" id="SignalP"/>
    </source>
</evidence>
<dbReference type="Proteomes" id="UP001589688">
    <property type="component" value="Unassembled WGS sequence"/>
</dbReference>
<comment type="caution">
    <text evidence="5">The sequence shown here is derived from an EMBL/GenBank/DDBJ whole genome shotgun (WGS) entry which is preliminary data.</text>
</comment>
<name>A0ABV5ZNK1_9BACT</name>
<evidence type="ECO:0000256" key="2">
    <source>
        <dbReference type="ARBA" id="ARBA00023239"/>
    </source>
</evidence>
<keyword evidence="2" id="KW-0456">Lyase</keyword>
<evidence type="ECO:0000313" key="5">
    <source>
        <dbReference type="EMBL" id="MFB9897754.1"/>
    </source>
</evidence>
<dbReference type="Gene3D" id="2.60.120.200">
    <property type="match status" value="1"/>
</dbReference>
<dbReference type="InterPro" id="IPR008397">
    <property type="entry name" value="Alginate_lyase_dom"/>
</dbReference>
<accession>A0ABV5ZNK1</accession>
<dbReference type="Pfam" id="PF05426">
    <property type="entry name" value="Alginate_lyase"/>
    <property type="match status" value="1"/>
</dbReference>
<evidence type="ECO:0000259" key="4">
    <source>
        <dbReference type="Pfam" id="PF05426"/>
    </source>
</evidence>
<dbReference type="RefSeq" id="WP_245594795.1">
    <property type="nucleotide sequence ID" value="NZ_JADU01000001.1"/>
</dbReference>
<dbReference type="Gene3D" id="1.50.10.100">
    <property type="entry name" value="Chondroitin AC/alginate lyase"/>
    <property type="match status" value="1"/>
</dbReference>
<reference evidence="5 6" key="1">
    <citation type="submission" date="2024-09" db="EMBL/GenBank/DDBJ databases">
        <authorList>
            <person name="Sun Q."/>
            <person name="Mori K."/>
        </authorList>
    </citation>
    <scope>NUCLEOTIDE SEQUENCE [LARGE SCALE GENOMIC DNA]</scope>
    <source>
        <strain evidence="5 6">ATCC 51272</strain>
    </source>
</reference>
<sequence length="1223" mass="132946">MTKRRKMLAIVLMLLVWTGIANAQEENLRMQFNFENVSGQSVTDPVSGVTAKLMGEAKVVEMGRRHVLDLGSGTGYLDMTKNAGEVVRNLTDFTVSVYYRVDAKASLSGAGYFLWCFSQSAANTQTASPYMAYRLNAQRMATSTGGWGAETGIQTGSESSKGRWMHMLYRQSGRHGELFVDGKRVGQASNMPVLKNALTAVPAYNWIGRPPFASDSYLKQTLVSDFRVYDTALGDGQVAALAAVAAEMEEEYKYGMPGDFTLLRQTVGECKTFLTSAATGYAPNALAELQDAVSIAEREIQSGRASQTLLDEYVASLQSALGKAKATQGYAPKQVFERTENHGFIHPGGIVSQTDIDRAKQLLANGDTRIKKAWDILCANGYAQADVATWPTETVVRGGRSGQNYMNCARGAAMAYQNALRWKIGGTKANADAAVRIMMQWARVCKGLGGDTNVSLAAGIYGHEWANAAELMRDYDGWSREDFEEFKRWIVRVFYNPAIDFLRRRHDTWLNARYSNLGARPGHYWSNWGLCNALCVMNIGILCDDVHMYNQGVSFYKYDHVGNYKDRSKNTVILNDGCNEFIGNLVPVVQSDTRGPLGFLGQMQESGRDQGHALMALGLALDICTVGLNQGDDLFAYMNDRIAAGTEFVAAMNFGGVAANSLPWINYNYADCRGTMGAGWQQTGPNTGGQGEFRPYWDRAIGYYEGLRGVKLQYAEQASAKVCPDGGGGNYSQNSGGFDALGFSTLTSWRPTVTTEEAITPLSGDIIYKGVTYTNQTNLGGLGYKYEVCPSRAIPADGSEVTLVPQLPDGAEDSGRWLWNTGETTRNITVKADRSYIYRVSYTAANGAVSHQAFAIAVSGDAAPDVMTEEVTVGGIIERTTEKTVLEGTPVILYAGPATGWTNDFLWDNGTKESVVIIPALMESRTYTCQYANQSGAVSESRFVLNVVPAQQTVNGKLANEATLLPGSRAELKLVVPSFANTADITWDNGTTGATCVVPSLMEDTQDTATYQGVAYSFMLHVMGGGAYPVDATSLIVNPDFATVDGTGWTIAGTWGNQRFNGAVEVWHSVNFDFSQTIAGLPDGEYTVSCQLVNGEGPNTGCLYASCGNETKTAVVRQSCSGSDFDTQRDKMAAHADYASLSVTLNVSGGTLTIGVKEPSSGNTWLVWDNFTLAYKHPEVNGIRESAIVEKTSNGYVYDLQGRKIRLPQRGLYIRNGRKFIVK</sequence>
<dbReference type="Gene3D" id="2.60.120.260">
    <property type="entry name" value="Galactose-binding domain-like"/>
    <property type="match status" value="1"/>
</dbReference>
<dbReference type="SUPFAM" id="SSF48230">
    <property type="entry name" value="Chondroitin AC/alginate lyase"/>
    <property type="match status" value="1"/>
</dbReference>
<dbReference type="SUPFAM" id="SSF49899">
    <property type="entry name" value="Concanavalin A-like lectins/glucanases"/>
    <property type="match status" value="1"/>
</dbReference>
<protein>
    <submittedName>
        <fullName evidence="5">LamG-like jellyroll fold domain-containing protein</fullName>
    </submittedName>
</protein>
<evidence type="ECO:0000256" key="1">
    <source>
        <dbReference type="ARBA" id="ARBA00022729"/>
    </source>
</evidence>
<feature type="chain" id="PRO_5047144885" evidence="3">
    <location>
        <begin position="24"/>
        <end position="1223"/>
    </location>
</feature>
<dbReference type="EMBL" id="JBHLZF010000002">
    <property type="protein sequence ID" value="MFB9897754.1"/>
    <property type="molecule type" value="Genomic_DNA"/>
</dbReference>